<organism evidence="3 4">
    <name type="scientific">Pontiella sulfatireligans</name>
    <dbReference type="NCBI Taxonomy" id="2750658"/>
    <lineage>
        <taxon>Bacteria</taxon>
        <taxon>Pseudomonadati</taxon>
        <taxon>Kiritimatiellota</taxon>
        <taxon>Kiritimatiellia</taxon>
        <taxon>Kiritimatiellales</taxon>
        <taxon>Pontiellaceae</taxon>
        <taxon>Pontiella</taxon>
    </lineage>
</organism>
<evidence type="ECO:0000313" key="3">
    <source>
        <dbReference type="EMBL" id="VGO18299.1"/>
    </source>
</evidence>
<dbReference type="Pfam" id="PF18582">
    <property type="entry name" value="HZS_alpha"/>
    <property type="match status" value="1"/>
</dbReference>
<evidence type="ECO:0000313" key="4">
    <source>
        <dbReference type="Proteomes" id="UP000346198"/>
    </source>
</evidence>
<protein>
    <recommendedName>
        <fullName evidence="2">Hydrazine synthase alpha subunit middle domain-containing protein</fullName>
    </recommendedName>
</protein>
<reference evidence="3 4" key="1">
    <citation type="submission" date="2019-04" db="EMBL/GenBank/DDBJ databases">
        <authorList>
            <person name="Van Vliet M D."/>
        </authorList>
    </citation>
    <scope>NUCLEOTIDE SEQUENCE [LARGE SCALE GENOMIC DNA]</scope>
    <source>
        <strain evidence="3 4">F21</strain>
    </source>
</reference>
<feature type="domain" description="Hydrazine synthase alpha subunit middle" evidence="2">
    <location>
        <begin position="461"/>
        <end position="559"/>
    </location>
</feature>
<gene>
    <name evidence="3" type="ORF">SCARR_00351</name>
</gene>
<keyword evidence="4" id="KW-1185">Reference proteome</keyword>
<dbReference type="InterPro" id="IPR011042">
    <property type="entry name" value="6-blade_b-propeller_TolB-like"/>
</dbReference>
<dbReference type="SUPFAM" id="SSF69304">
    <property type="entry name" value="Tricorn protease N-terminal domain"/>
    <property type="match status" value="1"/>
</dbReference>
<feature type="region of interest" description="Disordered" evidence="1">
    <location>
        <begin position="793"/>
        <end position="820"/>
    </location>
</feature>
<dbReference type="RefSeq" id="WP_136059800.1">
    <property type="nucleotide sequence ID" value="NZ_CAAHFH010000001.1"/>
</dbReference>
<sequence length="820" mass="91137">MKTLNKKQRVQRSVWIVLVASMSGTVFGAKYDKSPVPDPGSAPLVDAFNPEAAKRLLDQGIREVVFIKRHTFESNHYYTEYLNSKWLPGGNLCVLNLETGNVREVAPELNGGVFYRFDVSFDAKKIVFDYKKSKEAGYKIYEINVDGSGLRQLTFGGDEEAGLSSKYSTKSHSRFDDLHPCYLPDGGIVFVSTRCQYGILCDSPDNFTTTVLHRMDGDGSNIRKLSNSVVSEAAPVMLPDGRILYHRWEYNDKTQSTAKCLWAMRPDGSGSVEVYGNMVDRVSGIIYGRPIPETDQFVALACSHCCPNNAVGTVIKIDPGKGIRTEQPLSFVTKDVDVPLHNGFSFLVDGQWVHDERTGRPGRLFKDPYPISEELFMVAQKPKGYVWCHPNAYDLCLLDGEGASSPLYQTKDISCWHPMALVPREKPPVLGSPMDEALAAAGKAHCMVTDVYIGLDGVERGTIKYLRVLEQVPRPWSAYAPWGNNGAYGHSALGMNSMGLKAQYGVVPVEEDGSAFFEVPAGRNIYFQALDENYLMVQTERSYINYIPGETRSCLGCHETPDVTPASVSGFASPLALRRAPSIPQAQAGEESAQKVIDFMRQVQPVLDAHCIRCHGESKPSAGLDLTSRPTKLFTASYENLMGDYDQAGVPHVGERRSASELYKPNHVKAIGEMVDGRLCVNRIPEDRSISYKKPYFSGVHTAPLVIALSGGDIVPRAISQERIDRLVKAHKGISLSQREWISVVNWIDTFGQFYPSYWGLKDLSFQGHEFFRPEITFDEALSLEIPERLLDLYQNPPSNPEKSKKSKSKKSSSKKGKKK</sequence>
<proteinExistence type="predicted"/>
<dbReference type="AlphaFoldDB" id="A0A6C2UEG2"/>
<dbReference type="Proteomes" id="UP000346198">
    <property type="component" value="Unassembled WGS sequence"/>
</dbReference>
<dbReference type="EMBL" id="CAAHFH010000001">
    <property type="protein sequence ID" value="VGO18299.1"/>
    <property type="molecule type" value="Genomic_DNA"/>
</dbReference>
<feature type="compositionally biased region" description="Basic residues" evidence="1">
    <location>
        <begin position="805"/>
        <end position="820"/>
    </location>
</feature>
<name>A0A6C2UEG2_9BACT</name>
<dbReference type="Gene3D" id="2.120.10.30">
    <property type="entry name" value="TolB, C-terminal domain"/>
    <property type="match status" value="1"/>
</dbReference>
<evidence type="ECO:0000256" key="1">
    <source>
        <dbReference type="SAM" id="MobiDB-lite"/>
    </source>
</evidence>
<evidence type="ECO:0000259" key="2">
    <source>
        <dbReference type="Pfam" id="PF18582"/>
    </source>
</evidence>
<accession>A0A6C2UEG2</accession>
<dbReference type="InterPro" id="IPR040698">
    <property type="entry name" value="HZS_alpha_mid"/>
</dbReference>